<evidence type="ECO:0000256" key="1">
    <source>
        <dbReference type="ARBA" id="ARBA00004496"/>
    </source>
</evidence>
<comment type="caution">
    <text evidence="5">The sequence shown here is derived from an EMBL/GenBank/DDBJ whole genome shotgun (WGS) entry which is preliminary data.</text>
</comment>
<gene>
    <name evidence="5" type="ORF">V8N49_19505</name>
</gene>
<name>A0ABU8DJZ8_ERWAP</name>
<dbReference type="RefSeq" id="WP_099754293.1">
    <property type="nucleotide sequence ID" value="NZ_JBANEI010000017.1"/>
</dbReference>
<dbReference type="Pfam" id="PF01584">
    <property type="entry name" value="CheW"/>
    <property type="match status" value="1"/>
</dbReference>
<dbReference type="SUPFAM" id="SSF50341">
    <property type="entry name" value="CheW-like"/>
    <property type="match status" value="1"/>
</dbReference>
<dbReference type="InterPro" id="IPR036061">
    <property type="entry name" value="CheW-like_dom_sf"/>
</dbReference>
<dbReference type="InterPro" id="IPR002545">
    <property type="entry name" value="CheW-lke_dom"/>
</dbReference>
<dbReference type="Gene3D" id="2.40.50.180">
    <property type="entry name" value="CheA-289, Domain 4"/>
    <property type="match status" value="1"/>
</dbReference>
<evidence type="ECO:0000256" key="2">
    <source>
        <dbReference type="ARBA" id="ARBA00021483"/>
    </source>
</evidence>
<keyword evidence="3" id="KW-0963">Cytoplasm</keyword>
<protein>
    <recommendedName>
        <fullName evidence="2">Chemotaxis protein CheW</fullName>
    </recommendedName>
</protein>
<evidence type="ECO:0000259" key="4">
    <source>
        <dbReference type="PROSITE" id="PS50851"/>
    </source>
</evidence>
<dbReference type="PROSITE" id="PS50851">
    <property type="entry name" value="CHEW"/>
    <property type="match status" value="1"/>
</dbReference>
<proteinExistence type="predicted"/>
<sequence length="167" mass="18238">MLSTDSHSAAADAAVQKYLVFRLGNEEYGIDILKVQEIRGCDRVTRIPNVPDFITGVTNLRGVIVPIVDLRTRFELPVVAEDDSAVVIVLNLKERVMGIVVDGVADVLSLNDSQIKPTPDVSSVMTSRYLAGLGVLDKRMVILVNIEMLLSREEMQVVGSMVDALAE</sequence>
<accession>A0ABU8DJZ8</accession>
<evidence type="ECO:0000256" key="3">
    <source>
        <dbReference type="ARBA" id="ARBA00022490"/>
    </source>
</evidence>
<feature type="domain" description="CheW-like" evidence="4">
    <location>
        <begin position="15"/>
        <end position="155"/>
    </location>
</feature>
<dbReference type="PANTHER" id="PTHR22617">
    <property type="entry name" value="CHEMOTAXIS SENSOR HISTIDINE KINASE-RELATED"/>
    <property type="match status" value="1"/>
</dbReference>
<keyword evidence="6" id="KW-1185">Reference proteome</keyword>
<reference evidence="5 6" key="1">
    <citation type="submission" date="2024-02" db="EMBL/GenBank/DDBJ databases">
        <title>First report Erwinia aphidicola in onion in Chile.</title>
        <authorList>
            <person name="Valenzuela M."/>
            <person name="Pena M."/>
            <person name="Dutta B."/>
        </authorList>
    </citation>
    <scope>NUCLEOTIDE SEQUENCE [LARGE SCALE GENOMIC DNA]</scope>
    <source>
        <strain evidence="5 6">QCJ3A</strain>
    </source>
</reference>
<dbReference type="Gene3D" id="2.30.30.40">
    <property type="entry name" value="SH3 Domains"/>
    <property type="match status" value="1"/>
</dbReference>
<dbReference type="PANTHER" id="PTHR22617:SF45">
    <property type="entry name" value="CHEMOTAXIS PROTEIN CHEW"/>
    <property type="match status" value="1"/>
</dbReference>
<dbReference type="CDD" id="cd00732">
    <property type="entry name" value="CheW"/>
    <property type="match status" value="1"/>
</dbReference>
<dbReference type="Proteomes" id="UP001306592">
    <property type="component" value="Unassembled WGS sequence"/>
</dbReference>
<comment type="subcellular location">
    <subcellularLocation>
        <location evidence="1">Cytoplasm</location>
    </subcellularLocation>
</comment>
<dbReference type="EMBL" id="JBANEI010000017">
    <property type="protein sequence ID" value="MEI2683836.1"/>
    <property type="molecule type" value="Genomic_DNA"/>
</dbReference>
<evidence type="ECO:0000313" key="5">
    <source>
        <dbReference type="EMBL" id="MEI2683836.1"/>
    </source>
</evidence>
<dbReference type="SMART" id="SM00260">
    <property type="entry name" value="CheW"/>
    <property type="match status" value="1"/>
</dbReference>
<evidence type="ECO:0000313" key="6">
    <source>
        <dbReference type="Proteomes" id="UP001306592"/>
    </source>
</evidence>
<dbReference type="InterPro" id="IPR039315">
    <property type="entry name" value="CheW"/>
</dbReference>
<organism evidence="5 6">
    <name type="scientific">Erwinia aphidicola</name>
    <dbReference type="NCBI Taxonomy" id="68334"/>
    <lineage>
        <taxon>Bacteria</taxon>
        <taxon>Pseudomonadati</taxon>
        <taxon>Pseudomonadota</taxon>
        <taxon>Gammaproteobacteria</taxon>
        <taxon>Enterobacterales</taxon>
        <taxon>Erwiniaceae</taxon>
        <taxon>Erwinia</taxon>
    </lineage>
</organism>